<keyword evidence="1 5" id="KW-0240">DNA-directed RNA polymerase</keyword>
<reference evidence="7" key="1">
    <citation type="submission" date="2015-04" db="EMBL/GenBank/DDBJ databases">
        <authorList>
            <person name="Schardt J."/>
            <person name="Mueller-Herbst S."/>
            <person name="Scherer S."/>
            <person name="Huptas C."/>
        </authorList>
    </citation>
    <scope>NUCLEOTIDE SEQUENCE [LARGE SCALE GENOMIC DNA]</scope>
    <source>
        <strain evidence="7">Kiel-L1</strain>
    </source>
</reference>
<keyword evidence="3 5" id="KW-0548">Nucleotidyltransferase</keyword>
<dbReference type="RefSeq" id="WP_115752172.1">
    <property type="nucleotide sequence ID" value="NZ_LARY01000001.1"/>
</dbReference>
<protein>
    <recommendedName>
        <fullName evidence="5">DNA-directed RNA polymerase subunit epsilon</fullName>
        <shortName evidence="5">RNAP epsilon subunit</shortName>
        <ecNumber evidence="5">2.7.7.6</ecNumber>
    </recommendedName>
    <alternativeName>
        <fullName evidence="5">RNA polymerase epsilon subunit</fullName>
    </alternativeName>
    <alternativeName>
        <fullName evidence="5">Transcriptase subunit epsilon</fullName>
    </alternativeName>
</protein>
<evidence type="ECO:0000256" key="4">
    <source>
        <dbReference type="ARBA" id="ARBA00023163"/>
    </source>
</evidence>
<dbReference type="Pfam" id="PF07288">
    <property type="entry name" value="RpoY"/>
    <property type="match status" value="1"/>
</dbReference>
<comment type="catalytic activity">
    <reaction evidence="5">
        <text>RNA(n) + a ribonucleoside 5'-triphosphate = RNA(n+1) + diphosphate</text>
        <dbReference type="Rhea" id="RHEA:21248"/>
        <dbReference type="Rhea" id="RHEA-COMP:14527"/>
        <dbReference type="Rhea" id="RHEA-COMP:17342"/>
        <dbReference type="ChEBI" id="CHEBI:33019"/>
        <dbReference type="ChEBI" id="CHEBI:61557"/>
        <dbReference type="ChEBI" id="CHEBI:140395"/>
        <dbReference type="EC" id="2.7.7.6"/>
    </reaction>
</comment>
<keyword evidence="4 5" id="KW-0804">Transcription</keyword>
<comment type="function">
    <text evidence="5">A non-essential component of RNA polymerase (RNAP).</text>
</comment>
<comment type="similarity">
    <text evidence="5">Belongs to the RNA polymerase subunit epsilon family.</text>
</comment>
<dbReference type="AlphaFoldDB" id="A0A3D8TU02"/>
<evidence type="ECO:0000256" key="5">
    <source>
        <dbReference type="HAMAP-Rule" id="MF_01553"/>
    </source>
</evidence>
<evidence type="ECO:0000256" key="3">
    <source>
        <dbReference type="ARBA" id="ARBA00022695"/>
    </source>
</evidence>
<dbReference type="GO" id="GO:0003899">
    <property type="term" value="F:DNA-directed RNA polymerase activity"/>
    <property type="evidence" value="ECO:0007669"/>
    <property type="project" value="UniProtKB-UniRule"/>
</dbReference>
<dbReference type="EC" id="2.7.7.6" evidence="5"/>
<comment type="subunit">
    <text evidence="5">RNAP is composed of a core of 2 alpha, a beta and a beta' subunit. The core is associated with a delta subunit, and at least one of epsilon or omega. When a sigma factor is associated with the core the holoenzyme is formed, which can initiate transcription.</text>
</comment>
<accession>A0A3D8TU02</accession>
<dbReference type="InterPro" id="IPR009907">
    <property type="entry name" value="RpoY"/>
</dbReference>
<dbReference type="EMBL" id="LARY01000001">
    <property type="protein sequence ID" value="RDX02488.1"/>
    <property type="molecule type" value="Genomic_DNA"/>
</dbReference>
<dbReference type="GO" id="GO:0006351">
    <property type="term" value="P:DNA-templated transcription"/>
    <property type="evidence" value="ECO:0007669"/>
    <property type="project" value="UniProtKB-UniRule"/>
</dbReference>
<name>A0A3D8TU02_9LIST</name>
<keyword evidence="7" id="KW-1185">Reference proteome</keyword>
<evidence type="ECO:0000256" key="1">
    <source>
        <dbReference type="ARBA" id="ARBA00022478"/>
    </source>
</evidence>
<evidence type="ECO:0000256" key="2">
    <source>
        <dbReference type="ARBA" id="ARBA00022679"/>
    </source>
</evidence>
<dbReference type="GO" id="GO:0000428">
    <property type="term" value="C:DNA-directed RNA polymerase complex"/>
    <property type="evidence" value="ECO:0007669"/>
    <property type="project" value="UniProtKB-KW"/>
</dbReference>
<dbReference type="Proteomes" id="UP000257055">
    <property type="component" value="Unassembled WGS sequence"/>
</dbReference>
<gene>
    <name evidence="5" type="primary">rpoY</name>
    <name evidence="6" type="ORF">UR08_02955</name>
</gene>
<sequence>MIFKVFYQETSTETPVREKTHSLYIEANDEVEVRQNLKTEPFHIEHIDALSEKHLAYEERQPDFKLWKK</sequence>
<comment type="caution">
    <text evidence="6">The sequence shown here is derived from an EMBL/GenBank/DDBJ whole genome shotgun (WGS) entry which is preliminary data.</text>
</comment>
<proteinExistence type="inferred from homology"/>
<evidence type="ECO:0000313" key="7">
    <source>
        <dbReference type="Proteomes" id="UP000257055"/>
    </source>
</evidence>
<dbReference type="HAMAP" id="MF_01553">
    <property type="entry name" value="RNApol_bact_RpoY"/>
    <property type="match status" value="1"/>
</dbReference>
<dbReference type="GO" id="GO:0003677">
    <property type="term" value="F:DNA binding"/>
    <property type="evidence" value="ECO:0007669"/>
    <property type="project" value="UniProtKB-UniRule"/>
</dbReference>
<organism evidence="6 7">
    <name type="scientific">Listeria kieliensis</name>
    <dbReference type="NCBI Taxonomy" id="1621700"/>
    <lineage>
        <taxon>Bacteria</taxon>
        <taxon>Bacillati</taxon>
        <taxon>Bacillota</taxon>
        <taxon>Bacilli</taxon>
        <taxon>Bacillales</taxon>
        <taxon>Listeriaceae</taxon>
        <taxon>Listeria</taxon>
    </lineage>
</organism>
<evidence type="ECO:0000313" key="6">
    <source>
        <dbReference type="EMBL" id="RDX02488.1"/>
    </source>
</evidence>
<dbReference type="NCBIfam" id="NF010188">
    <property type="entry name" value="PRK13667.1"/>
    <property type="match status" value="1"/>
</dbReference>
<keyword evidence="2 5" id="KW-0808">Transferase</keyword>
<dbReference type="Gene3D" id="3.10.20.730">
    <property type="entry name" value="RNAP, epsilon subunit-like"/>
    <property type="match status" value="1"/>
</dbReference>